<protein>
    <recommendedName>
        <fullName evidence="5">Cell-wall binding lipoprotein</fullName>
    </recommendedName>
</protein>
<accession>A0A926N9F9</accession>
<reference evidence="3" key="1">
    <citation type="submission" date="2020-09" db="EMBL/GenBank/DDBJ databases">
        <title>A novel bacterium of genus Hazenella, isolated from South China Sea.</title>
        <authorList>
            <person name="Huang H."/>
            <person name="Mo K."/>
            <person name="Hu Y."/>
        </authorList>
    </citation>
    <scope>NUCLEOTIDE SEQUENCE</scope>
    <source>
        <strain evidence="3">IB182357</strain>
    </source>
</reference>
<dbReference type="AlphaFoldDB" id="A0A926N9F9"/>
<evidence type="ECO:0000313" key="3">
    <source>
        <dbReference type="EMBL" id="MBD1372621.1"/>
    </source>
</evidence>
<feature type="chain" id="PRO_5039653577" description="Cell-wall binding lipoprotein" evidence="2">
    <location>
        <begin position="22"/>
        <end position="207"/>
    </location>
</feature>
<feature type="coiled-coil region" evidence="1">
    <location>
        <begin position="76"/>
        <end position="117"/>
    </location>
</feature>
<organism evidence="3 4">
    <name type="scientific">Polycladospora coralii</name>
    <dbReference type="NCBI Taxonomy" id="2771432"/>
    <lineage>
        <taxon>Bacteria</taxon>
        <taxon>Bacillati</taxon>
        <taxon>Bacillota</taxon>
        <taxon>Bacilli</taxon>
        <taxon>Bacillales</taxon>
        <taxon>Thermoactinomycetaceae</taxon>
        <taxon>Polycladospora</taxon>
    </lineage>
</organism>
<keyword evidence="4" id="KW-1185">Reference proteome</keyword>
<proteinExistence type="predicted"/>
<evidence type="ECO:0008006" key="5">
    <source>
        <dbReference type="Google" id="ProtNLM"/>
    </source>
</evidence>
<dbReference type="PROSITE" id="PS51257">
    <property type="entry name" value="PROKAR_LIPOPROTEIN"/>
    <property type="match status" value="1"/>
</dbReference>
<keyword evidence="2" id="KW-0732">Signal</keyword>
<sequence>MKRIILFGLVLVLLAGCSMIADGVNTVEIMSDMQVEIDRANKGIDTYDKMIAQYEEVLNLESKLVDPTTPEGKELVEQVASKLTEAQNEANSYEDQVKELKASIPQLEEAANKFNDEELKKQANQFVSDFKASVETELKYTAKYKELLELHQMLNKEYSTGKIPDDTEYQTLFAEIQKLDEELAKQVNQYNDSWGTFHKNVTENKLK</sequence>
<dbReference type="Proteomes" id="UP000661691">
    <property type="component" value="Unassembled WGS sequence"/>
</dbReference>
<evidence type="ECO:0000256" key="2">
    <source>
        <dbReference type="SAM" id="SignalP"/>
    </source>
</evidence>
<name>A0A926N9F9_9BACL</name>
<dbReference type="EMBL" id="JACXAH010000012">
    <property type="protein sequence ID" value="MBD1372621.1"/>
    <property type="molecule type" value="Genomic_DNA"/>
</dbReference>
<feature type="signal peptide" evidence="2">
    <location>
        <begin position="1"/>
        <end position="21"/>
    </location>
</feature>
<dbReference type="RefSeq" id="WP_191142055.1">
    <property type="nucleotide sequence ID" value="NZ_JACXAH010000012.1"/>
</dbReference>
<comment type="caution">
    <text evidence="3">The sequence shown here is derived from an EMBL/GenBank/DDBJ whole genome shotgun (WGS) entry which is preliminary data.</text>
</comment>
<evidence type="ECO:0000313" key="4">
    <source>
        <dbReference type="Proteomes" id="UP000661691"/>
    </source>
</evidence>
<gene>
    <name evidence="3" type="ORF">IC620_09670</name>
</gene>
<keyword evidence="1" id="KW-0175">Coiled coil</keyword>
<evidence type="ECO:0000256" key="1">
    <source>
        <dbReference type="SAM" id="Coils"/>
    </source>
</evidence>